<proteinExistence type="predicted"/>
<accession>A0ABQ3YV18</accession>
<feature type="transmembrane region" description="Helical" evidence="1">
    <location>
        <begin position="169"/>
        <end position="190"/>
    </location>
</feature>
<feature type="transmembrane region" description="Helical" evidence="1">
    <location>
        <begin position="27"/>
        <end position="44"/>
    </location>
</feature>
<feature type="transmembrane region" description="Helical" evidence="1">
    <location>
        <begin position="121"/>
        <end position="140"/>
    </location>
</feature>
<reference evidence="2 3" key="1">
    <citation type="submission" date="2021-01" db="EMBL/GenBank/DDBJ databases">
        <title>Whole genome shotgun sequence of Actinoplanes durhamensis NBRC 14914.</title>
        <authorList>
            <person name="Komaki H."/>
            <person name="Tamura T."/>
        </authorList>
    </citation>
    <scope>NUCLEOTIDE SEQUENCE [LARGE SCALE GENOMIC DNA]</scope>
    <source>
        <strain evidence="2 3">NBRC 14914</strain>
    </source>
</reference>
<keyword evidence="1" id="KW-0472">Membrane</keyword>
<keyword evidence="1" id="KW-0812">Transmembrane</keyword>
<organism evidence="2 3">
    <name type="scientific">Paractinoplanes durhamensis</name>
    <dbReference type="NCBI Taxonomy" id="113563"/>
    <lineage>
        <taxon>Bacteria</taxon>
        <taxon>Bacillati</taxon>
        <taxon>Actinomycetota</taxon>
        <taxon>Actinomycetes</taxon>
        <taxon>Micromonosporales</taxon>
        <taxon>Micromonosporaceae</taxon>
        <taxon>Paractinoplanes</taxon>
    </lineage>
</organism>
<dbReference type="RefSeq" id="WP_203726969.1">
    <property type="nucleotide sequence ID" value="NZ_BOML01000021.1"/>
</dbReference>
<feature type="transmembrane region" description="Helical" evidence="1">
    <location>
        <begin position="64"/>
        <end position="84"/>
    </location>
</feature>
<dbReference type="Proteomes" id="UP000637628">
    <property type="component" value="Unassembled WGS sequence"/>
</dbReference>
<sequence>MSATATEAVGRRAVARFRAYTWRHPEWPVLVVAAAAGVSLVAGHTGPHAEHAPAPGPGAVVTGWLLMSAAMMLPPALPAVRHAALTGKWRRRPRTVALFTAGYLLLWAAYGLVAIPAARLLGLSVPVALLIAAAWELTPWKRGRLRKCRRRPPLPPDGRRADLACLRAGLRHGLAGAGACWAVMLPMAAATHPHLLLTAVLTLVVLAEELLVSGARYTTAAALILITAAAVS</sequence>
<evidence type="ECO:0000313" key="2">
    <source>
        <dbReference type="EMBL" id="GIE01375.1"/>
    </source>
</evidence>
<keyword evidence="3" id="KW-1185">Reference proteome</keyword>
<evidence type="ECO:0000256" key="1">
    <source>
        <dbReference type="SAM" id="Phobius"/>
    </source>
</evidence>
<protein>
    <submittedName>
        <fullName evidence="2">Uncharacterized protein</fullName>
    </submittedName>
</protein>
<gene>
    <name evidence="2" type="ORF">Adu01nite_27250</name>
</gene>
<comment type="caution">
    <text evidence="2">The sequence shown here is derived from an EMBL/GenBank/DDBJ whole genome shotgun (WGS) entry which is preliminary data.</text>
</comment>
<keyword evidence="1" id="KW-1133">Transmembrane helix</keyword>
<dbReference type="InterPro" id="IPR018688">
    <property type="entry name" value="PpoB2-like"/>
</dbReference>
<feature type="transmembrane region" description="Helical" evidence="1">
    <location>
        <begin position="96"/>
        <end position="115"/>
    </location>
</feature>
<dbReference type="EMBL" id="BOML01000021">
    <property type="protein sequence ID" value="GIE01375.1"/>
    <property type="molecule type" value="Genomic_DNA"/>
</dbReference>
<name>A0ABQ3YV18_9ACTN</name>
<evidence type="ECO:0000313" key="3">
    <source>
        <dbReference type="Proteomes" id="UP000637628"/>
    </source>
</evidence>
<dbReference type="Pfam" id="PF09948">
    <property type="entry name" value="PpoB2"/>
    <property type="match status" value="1"/>
</dbReference>